<dbReference type="Gene3D" id="2.130.10.120">
    <property type="entry name" value="Prolyl oligopeptidase, N-terminal domain"/>
    <property type="match status" value="2"/>
</dbReference>
<reference evidence="9 10" key="1">
    <citation type="submission" date="2020-02" db="EMBL/GenBank/DDBJ databases">
        <title>Acidophilic actinobacteria isolated from forest soil.</title>
        <authorList>
            <person name="Golinska P."/>
        </authorList>
    </citation>
    <scope>NUCLEOTIDE SEQUENCE [LARGE SCALE GENOMIC DNA]</scope>
    <source>
        <strain evidence="9 10">NL8</strain>
    </source>
</reference>
<evidence type="ECO:0000256" key="4">
    <source>
        <dbReference type="ARBA" id="ARBA00022801"/>
    </source>
</evidence>
<evidence type="ECO:0000256" key="2">
    <source>
        <dbReference type="ARBA" id="ARBA00011897"/>
    </source>
</evidence>
<dbReference type="Proteomes" id="UP000730482">
    <property type="component" value="Unassembled WGS sequence"/>
</dbReference>
<dbReference type="EMBL" id="JAAFYZ010000189">
    <property type="protein sequence ID" value="MBS2552449.1"/>
    <property type="molecule type" value="Genomic_DNA"/>
</dbReference>
<proteinExistence type="predicted"/>
<dbReference type="Gene3D" id="3.40.50.1820">
    <property type="entry name" value="alpha/beta hydrolase"/>
    <property type="match status" value="2"/>
</dbReference>
<evidence type="ECO:0000256" key="5">
    <source>
        <dbReference type="ARBA" id="ARBA00022825"/>
    </source>
</evidence>
<dbReference type="PRINTS" id="PR00862">
    <property type="entry name" value="PROLIGOPTASE"/>
</dbReference>
<dbReference type="InterPro" id="IPR029058">
    <property type="entry name" value="AB_hydrolase_fold"/>
</dbReference>
<keyword evidence="3" id="KW-0645">Protease</keyword>
<dbReference type="InterPro" id="IPR001375">
    <property type="entry name" value="Peptidase_S9_cat"/>
</dbReference>
<sequence length="743" mass="79346">MTAVNEHTSLVTRGYPPAPRTGPVEVLHGIPVADPYRWLEDESDPETAAWSAAQEDLFAAHRSGWALLEPMRRRIAELVDTGSVSVPVARGGLLFNTVREPGRDQAALRVCDAGGHDARTLWDPLVHDPSGLTVLESWDPSQDGSLIAVQYSAAGTEDTRLVVLDVATGRPVDGPIERLRRSPLAWLPDSSGFYYVRRRPPEEIPGEERYHRRVRLHRLGTDPEGDALIFGEGRAMDDFYTPALSPDGRWLTIAVTRGADPATELWLADLGSGAPEAPVLRHVLGSGRARLDLVIPAGTGPHDRAYLITYQDAPNGRLESASPAALTGSGPESRSAVSDAPDPQLTDSIASSYPDSVPDSQPVDPPRADRSPSVLVPEDPEAVLTEVAALDGLLLLTRVRHGVCELTVHDPRTGDQLHRLALPGPGTVGSVRPAPDGREAWFGYTDHITPSRVMHFDARSAALTGWASAPGAPVIEGCVVRRIRYAAHDGTPVTAFVLSPSGRPDRPRPTVVSGYGGFGASIVPGWAAQALAWVEMGGVYVFTCLRGGGEEGQAWHDAGRRANKQATFDDLDAAADRLVAAGWADPARLGLLGSSNGGLTVAAALTQHPEKYAAVVSVAPLLDMVRYEHSGMGPSWREEYGTAADPADLAVLHAYSPYHHVRESVDYPAVLFGVADGDTRVDPLHARKMCAALQHASAAPAPILLRLERGVGHGARGTATTVDLFADVMTFLAEHLDLARDTA</sequence>
<evidence type="ECO:0000256" key="3">
    <source>
        <dbReference type="ARBA" id="ARBA00022670"/>
    </source>
</evidence>
<comment type="catalytic activity">
    <reaction evidence="1">
        <text>Hydrolysis of Pro-|-Xaa &gt;&gt; Ala-|-Xaa in oligopeptides.</text>
        <dbReference type="EC" id="3.4.21.26"/>
    </reaction>
</comment>
<evidence type="ECO:0000259" key="7">
    <source>
        <dbReference type="Pfam" id="PF00326"/>
    </source>
</evidence>
<protein>
    <recommendedName>
        <fullName evidence="2">prolyl oligopeptidase</fullName>
        <ecNumber evidence="2">3.4.21.26</ecNumber>
    </recommendedName>
</protein>
<evidence type="ECO:0000256" key="6">
    <source>
        <dbReference type="SAM" id="MobiDB-lite"/>
    </source>
</evidence>
<dbReference type="SUPFAM" id="SSF53474">
    <property type="entry name" value="alpha/beta-Hydrolases"/>
    <property type="match status" value="1"/>
</dbReference>
<feature type="domain" description="Peptidase S9 prolyl oligopeptidase catalytic" evidence="7">
    <location>
        <begin position="532"/>
        <end position="737"/>
    </location>
</feature>
<feature type="region of interest" description="Disordered" evidence="6">
    <location>
        <begin position="318"/>
        <end position="377"/>
    </location>
</feature>
<keyword evidence="5" id="KW-0720">Serine protease</keyword>
<evidence type="ECO:0000313" key="10">
    <source>
        <dbReference type="Proteomes" id="UP000730482"/>
    </source>
</evidence>
<dbReference type="Pfam" id="PF00326">
    <property type="entry name" value="Peptidase_S9"/>
    <property type="match status" value="1"/>
</dbReference>
<dbReference type="SUPFAM" id="SSF50993">
    <property type="entry name" value="Peptidase/esterase 'gauge' domain"/>
    <property type="match status" value="1"/>
</dbReference>
<dbReference type="InterPro" id="IPR051167">
    <property type="entry name" value="Prolyl_oligopep/macrocyclase"/>
</dbReference>
<name>A0ABS5L2P5_9ACTN</name>
<feature type="compositionally biased region" description="Low complexity" evidence="6">
    <location>
        <begin position="351"/>
        <end position="362"/>
    </location>
</feature>
<dbReference type="PANTHER" id="PTHR42881">
    <property type="entry name" value="PROLYL ENDOPEPTIDASE"/>
    <property type="match status" value="1"/>
</dbReference>
<dbReference type="PANTHER" id="PTHR42881:SF2">
    <property type="entry name" value="PROLYL ENDOPEPTIDASE"/>
    <property type="match status" value="1"/>
</dbReference>
<dbReference type="Pfam" id="PF02897">
    <property type="entry name" value="Peptidase_S9_N"/>
    <property type="match status" value="1"/>
</dbReference>
<evidence type="ECO:0000256" key="1">
    <source>
        <dbReference type="ARBA" id="ARBA00001070"/>
    </source>
</evidence>
<keyword evidence="10" id="KW-1185">Reference proteome</keyword>
<dbReference type="RefSeq" id="WP_212018033.1">
    <property type="nucleotide sequence ID" value="NZ_JAAFYZ010000189.1"/>
</dbReference>
<feature type="domain" description="Peptidase S9A N-terminal" evidence="8">
    <location>
        <begin position="16"/>
        <end position="465"/>
    </location>
</feature>
<comment type="caution">
    <text evidence="9">The sequence shown here is derived from an EMBL/GenBank/DDBJ whole genome shotgun (WGS) entry which is preliminary data.</text>
</comment>
<dbReference type="InterPro" id="IPR023302">
    <property type="entry name" value="Pept_S9A_N"/>
</dbReference>
<accession>A0ABS5L2P5</accession>
<organism evidence="9 10">
    <name type="scientific">Catenulispora pinistramenti</name>
    <dbReference type="NCBI Taxonomy" id="2705254"/>
    <lineage>
        <taxon>Bacteria</taxon>
        <taxon>Bacillati</taxon>
        <taxon>Actinomycetota</taxon>
        <taxon>Actinomycetes</taxon>
        <taxon>Catenulisporales</taxon>
        <taxon>Catenulisporaceae</taxon>
        <taxon>Catenulispora</taxon>
    </lineage>
</organism>
<evidence type="ECO:0000259" key="8">
    <source>
        <dbReference type="Pfam" id="PF02897"/>
    </source>
</evidence>
<gene>
    <name evidence="9" type="ORF">KGQ19_36910</name>
</gene>
<dbReference type="InterPro" id="IPR002470">
    <property type="entry name" value="Peptidase_S9A"/>
</dbReference>
<evidence type="ECO:0000313" key="9">
    <source>
        <dbReference type="EMBL" id="MBS2552449.1"/>
    </source>
</evidence>
<dbReference type="EC" id="3.4.21.26" evidence="2"/>
<keyword evidence="4" id="KW-0378">Hydrolase</keyword>